<feature type="domain" description="Enoyl reductase (ER)" evidence="1">
    <location>
        <begin position="16"/>
        <end position="371"/>
    </location>
</feature>
<gene>
    <name evidence="2" type="ORF">Amon01_000495800</name>
</gene>
<dbReference type="Proteomes" id="UP001165063">
    <property type="component" value="Unassembled WGS sequence"/>
</dbReference>
<protein>
    <submittedName>
        <fullName evidence="2">Unnamed protein product</fullName>
    </submittedName>
</protein>
<accession>A0A9W7DGG0</accession>
<keyword evidence="3" id="KW-1185">Reference proteome</keyword>
<dbReference type="InterPro" id="IPR013149">
    <property type="entry name" value="ADH-like_C"/>
</dbReference>
<name>A0A9W7DGG0_AMBMO</name>
<dbReference type="Gene3D" id="3.40.50.720">
    <property type="entry name" value="NAD(P)-binding Rossmann-like Domain"/>
    <property type="match status" value="1"/>
</dbReference>
<evidence type="ECO:0000259" key="1">
    <source>
        <dbReference type="SMART" id="SM00829"/>
    </source>
</evidence>
<dbReference type="InterPro" id="IPR011032">
    <property type="entry name" value="GroES-like_sf"/>
</dbReference>
<dbReference type="GO" id="GO:0016651">
    <property type="term" value="F:oxidoreductase activity, acting on NAD(P)H"/>
    <property type="evidence" value="ECO:0007669"/>
    <property type="project" value="InterPro"/>
</dbReference>
<dbReference type="SMART" id="SM00829">
    <property type="entry name" value="PKS_ER"/>
    <property type="match status" value="1"/>
</dbReference>
<dbReference type="InterPro" id="IPR036291">
    <property type="entry name" value="NAD(P)-bd_dom_sf"/>
</dbReference>
<dbReference type="OrthoDB" id="9992527at2759"/>
<dbReference type="PANTHER" id="PTHR45348:SF2">
    <property type="entry name" value="ZINC-TYPE ALCOHOL DEHYDROGENASE-LIKE PROTEIN C2E1P3.01"/>
    <property type="match status" value="1"/>
</dbReference>
<dbReference type="Gene3D" id="3.90.180.10">
    <property type="entry name" value="Medium-chain alcohol dehydrogenases, catalytic domain"/>
    <property type="match status" value="1"/>
</dbReference>
<reference evidence="2" key="1">
    <citation type="submission" date="2023-04" db="EMBL/GenBank/DDBJ databases">
        <title>Ambrosiozyma monospora NBRC 1965.</title>
        <authorList>
            <person name="Ichikawa N."/>
            <person name="Sato H."/>
            <person name="Tonouchi N."/>
        </authorList>
    </citation>
    <scope>NUCLEOTIDE SEQUENCE</scope>
    <source>
        <strain evidence="2">NBRC 1965</strain>
    </source>
</reference>
<dbReference type="PANTHER" id="PTHR45348">
    <property type="entry name" value="HYPOTHETICAL OXIDOREDUCTASE (EUROFUNG)"/>
    <property type="match status" value="1"/>
</dbReference>
<evidence type="ECO:0000313" key="3">
    <source>
        <dbReference type="Proteomes" id="UP001165063"/>
    </source>
</evidence>
<sequence>MSSSIPQTQTALQFTGATEDHKFLKAVKDAKVPQPGPKELLVKVKANAVNPTDWKHIAFGWGKPDVVPGSDAAGEVIAVGSEVEGFQVGDQVSSFKHGGYPVDPNGGLFQEYILADPFLSINYGKKLVSDPADTVEAGPISTFEGASSVTLGLVTIGLAYHHNFKLSFDKSVQKDKKILIWGGATATGFLAIQVAKKVYGLTVLAVSSSRHHKLLQQVGADYTFDYKDSDVIEQIKKVGGDDLVFAFDTVSEATTFNQAYQSLSSTKPAILENLLFLTPDVIEKPRDNVTITGSLAYLARGEDQYLGGQTIPSSPELAASHLIFWKEIQKYAVDGTIKHAPLKVLPNGLGSVEEAFYLLKNNKVSLEKLIIRTDETKF</sequence>
<dbReference type="Pfam" id="PF00107">
    <property type="entry name" value="ADH_zinc_N"/>
    <property type="match status" value="1"/>
</dbReference>
<dbReference type="AlphaFoldDB" id="A0A9W7DGG0"/>
<dbReference type="CDD" id="cd08249">
    <property type="entry name" value="enoyl_reductase_like"/>
    <property type="match status" value="1"/>
</dbReference>
<dbReference type="InterPro" id="IPR020843">
    <property type="entry name" value="ER"/>
</dbReference>
<dbReference type="InterPro" id="IPR047122">
    <property type="entry name" value="Trans-enoyl_RdTase-like"/>
</dbReference>
<dbReference type="Pfam" id="PF08240">
    <property type="entry name" value="ADH_N"/>
    <property type="match status" value="1"/>
</dbReference>
<proteinExistence type="predicted"/>
<organism evidence="2 3">
    <name type="scientific">Ambrosiozyma monospora</name>
    <name type="common">Yeast</name>
    <name type="synonym">Endomycopsis monosporus</name>
    <dbReference type="NCBI Taxonomy" id="43982"/>
    <lineage>
        <taxon>Eukaryota</taxon>
        <taxon>Fungi</taxon>
        <taxon>Dikarya</taxon>
        <taxon>Ascomycota</taxon>
        <taxon>Saccharomycotina</taxon>
        <taxon>Pichiomycetes</taxon>
        <taxon>Pichiales</taxon>
        <taxon>Pichiaceae</taxon>
        <taxon>Ambrosiozyma</taxon>
    </lineage>
</organism>
<evidence type="ECO:0000313" key="2">
    <source>
        <dbReference type="EMBL" id="GMG38475.1"/>
    </source>
</evidence>
<dbReference type="EMBL" id="BSXU01002565">
    <property type="protein sequence ID" value="GMG38475.1"/>
    <property type="molecule type" value="Genomic_DNA"/>
</dbReference>
<comment type="caution">
    <text evidence="2">The sequence shown here is derived from an EMBL/GenBank/DDBJ whole genome shotgun (WGS) entry which is preliminary data.</text>
</comment>
<dbReference type="SUPFAM" id="SSF50129">
    <property type="entry name" value="GroES-like"/>
    <property type="match status" value="1"/>
</dbReference>
<dbReference type="SUPFAM" id="SSF51735">
    <property type="entry name" value="NAD(P)-binding Rossmann-fold domains"/>
    <property type="match status" value="1"/>
</dbReference>
<dbReference type="InterPro" id="IPR013154">
    <property type="entry name" value="ADH-like_N"/>
</dbReference>